<comment type="similarity">
    <text evidence="2">Belongs to the CobB/CobQ family. GatD subfamily.</text>
</comment>
<sequence length="311" mass="33072">MKAMTISSTSVSEEMDGSGTLTAADAPGALQSGSMADSYHGPVKGKLKIVHLYPREMSIYGDFGNVRALQVRAQRHGYEVEVLAHHPGTVLRDDVDIIVGGGGQDSGQARVEDDLAANGDMLRHLAADKAPMLVVCGMYQLLGRDFTTVAGKRLPGLGILDVTTTGAETRMVGPVVISGKFGEMVGYENHSGRTLRGPEQAALGTVLYGQGNDGQDGTEGAVKDNVYGTYLHGPVLPSNPAFTDELLRAAVERQDKGGFEPEALDDTLADEARHRQVERLLAGYDDGGSSVLPSVRDVARAALRRARAMRR</sequence>
<dbReference type="PANTHER" id="PTHR21343:SF9">
    <property type="entry name" value="LIPID II ISOGLUTAMINYL SYNTHASE (GLUTAMINE-HYDROLYZING) SUBUNIT GATD"/>
    <property type="match status" value="1"/>
</dbReference>
<dbReference type="Pfam" id="PF07685">
    <property type="entry name" value="GATase_3"/>
    <property type="match status" value="1"/>
</dbReference>
<comment type="subunit">
    <text evidence="2">Forms a heterodimer with MurT.</text>
</comment>
<comment type="catalytic activity">
    <reaction evidence="2">
        <text>L-glutamine + H2O = L-glutamate + NH4(+)</text>
        <dbReference type="Rhea" id="RHEA:15889"/>
        <dbReference type="ChEBI" id="CHEBI:15377"/>
        <dbReference type="ChEBI" id="CHEBI:28938"/>
        <dbReference type="ChEBI" id="CHEBI:29985"/>
        <dbReference type="ChEBI" id="CHEBI:58359"/>
        <dbReference type="EC" id="3.5.1.2"/>
    </reaction>
</comment>
<dbReference type="EC" id="3.5.1.2" evidence="2"/>
<protein>
    <recommendedName>
        <fullName evidence="2">Lipid II isoglutaminyl synthase (glutamine-hydrolyzing) subunit GatD</fullName>
        <ecNumber evidence="2">6.3.5.13</ecNumber>
    </recommendedName>
    <alternativeName>
        <fullName evidence="2">Lipid II isoglutaminyl synthase glutaminase subunit</fullName>
        <ecNumber evidence="2">3.5.1.2</ecNumber>
    </alternativeName>
</protein>
<dbReference type="GO" id="GO:0008360">
    <property type="term" value="P:regulation of cell shape"/>
    <property type="evidence" value="ECO:0007669"/>
    <property type="project" value="UniProtKB-KW"/>
</dbReference>
<evidence type="ECO:0000256" key="3">
    <source>
        <dbReference type="SAM" id="MobiDB-lite"/>
    </source>
</evidence>
<name>A0AA46BL86_9MICO</name>
<keyword evidence="2" id="KW-0378">Hydrolase</keyword>
<keyword evidence="2" id="KW-0961">Cell wall biogenesis/degradation</keyword>
<proteinExistence type="inferred from homology"/>
<dbReference type="Gene3D" id="3.40.50.880">
    <property type="match status" value="1"/>
</dbReference>
<keyword evidence="2" id="KW-0573">Peptidoglycan synthesis</keyword>
<comment type="function">
    <text evidence="2">The lipid II isoglutaminyl synthase complex catalyzes the formation of alpha-D-isoglutamine in the cell wall lipid II stem peptide. The GatD subunit catalyzes the hydrolysis of glutamine to glutamate and ammonia. The resulting ammonia molecule is channeled to the active site of MurT.</text>
</comment>
<dbReference type="SUPFAM" id="SSF52317">
    <property type="entry name" value="Class I glutamine amidotransferase-like"/>
    <property type="match status" value="1"/>
</dbReference>
<keyword evidence="2" id="KW-0133">Cell shape</keyword>
<comment type="pathway">
    <text evidence="2">Cell wall biogenesis; peptidoglycan biosynthesis.</text>
</comment>
<dbReference type="EC" id="6.3.5.13" evidence="2"/>
<evidence type="ECO:0000259" key="4">
    <source>
        <dbReference type="Pfam" id="PF07685"/>
    </source>
</evidence>
<feature type="active site" evidence="2">
    <location>
        <position position="232"/>
    </location>
</feature>
<keyword evidence="2" id="KW-0436">Ligase</keyword>
<feature type="active site" description="Nucleophile" evidence="2">
    <location>
        <position position="136"/>
    </location>
</feature>
<dbReference type="InterPro" id="IPR043702">
    <property type="entry name" value="Lipid_II_synth_GatD"/>
</dbReference>
<comment type="caution">
    <text evidence="5">The sequence shown here is derived from an EMBL/GenBank/DDBJ whole genome shotgun (WGS) entry which is preliminary data.</text>
</comment>
<feature type="region of interest" description="Disordered" evidence="3">
    <location>
        <begin position="1"/>
        <end position="26"/>
    </location>
</feature>
<reference evidence="5 6" key="1">
    <citation type="submission" date="2018-06" db="EMBL/GenBank/DDBJ databases">
        <authorList>
            <consortium name="Pathogen Informatics"/>
            <person name="Doyle S."/>
        </authorList>
    </citation>
    <scope>NUCLEOTIDE SEQUENCE [LARGE SCALE GENOMIC DNA]</scope>
    <source>
        <strain evidence="5 6">NCTC7915</strain>
    </source>
</reference>
<dbReference type="Proteomes" id="UP000254118">
    <property type="component" value="Unassembled WGS sequence"/>
</dbReference>
<dbReference type="AlphaFoldDB" id="A0AA46BL86"/>
<accession>A0AA46BL86</accession>
<keyword evidence="1 2" id="KW-0315">Glutamine amidotransferase</keyword>
<evidence type="ECO:0000313" key="6">
    <source>
        <dbReference type="Proteomes" id="UP000254118"/>
    </source>
</evidence>
<dbReference type="GO" id="GO:0140282">
    <property type="term" value="F:carbon-nitrogen ligase activity on lipid II"/>
    <property type="evidence" value="ECO:0007669"/>
    <property type="project" value="UniProtKB-UniRule"/>
</dbReference>
<dbReference type="GO" id="GO:0009252">
    <property type="term" value="P:peptidoglycan biosynthetic process"/>
    <property type="evidence" value="ECO:0007669"/>
    <property type="project" value="UniProtKB-UniRule"/>
</dbReference>
<feature type="domain" description="CobB/CobQ-like glutamine amidotransferase" evidence="4">
    <location>
        <begin position="48"/>
        <end position="239"/>
    </location>
</feature>
<dbReference type="GO" id="GO:0004359">
    <property type="term" value="F:glutaminase activity"/>
    <property type="evidence" value="ECO:0007669"/>
    <property type="project" value="UniProtKB-UniRule"/>
</dbReference>
<dbReference type="PROSITE" id="PS51274">
    <property type="entry name" value="GATASE_COBBQ"/>
    <property type="match status" value="1"/>
</dbReference>
<dbReference type="EMBL" id="UFYA01000001">
    <property type="protein sequence ID" value="STD03347.1"/>
    <property type="molecule type" value="Genomic_DNA"/>
</dbReference>
<evidence type="ECO:0000256" key="2">
    <source>
        <dbReference type="HAMAP-Rule" id="MF_02213"/>
    </source>
</evidence>
<feature type="compositionally biased region" description="Polar residues" evidence="3">
    <location>
        <begin position="1"/>
        <end position="12"/>
    </location>
</feature>
<dbReference type="GO" id="GO:0009236">
    <property type="term" value="P:cobalamin biosynthetic process"/>
    <property type="evidence" value="ECO:0007669"/>
    <property type="project" value="InterPro"/>
</dbReference>
<dbReference type="PANTHER" id="PTHR21343">
    <property type="entry name" value="DETHIOBIOTIN SYNTHETASE"/>
    <property type="match status" value="1"/>
</dbReference>
<dbReference type="HAMAP" id="MF_02213">
    <property type="entry name" value="Lipid_II_synth_GatD"/>
    <property type="match status" value="1"/>
</dbReference>
<organism evidence="5 6">
    <name type="scientific">Dermatophilus congolensis</name>
    <dbReference type="NCBI Taxonomy" id="1863"/>
    <lineage>
        <taxon>Bacteria</taxon>
        <taxon>Bacillati</taxon>
        <taxon>Actinomycetota</taxon>
        <taxon>Actinomycetes</taxon>
        <taxon>Micrococcales</taxon>
        <taxon>Dermatophilaceae</taxon>
        <taxon>Dermatophilus</taxon>
    </lineage>
</organism>
<dbReference type="InterPro" id="IPR011698">
    <property type="entry name" value="GATase_3"/>
</dbReference>
<dbReference type="GO" id="GO:0071555">
    <property type="term" value="P:cell wall organization"/>
    <property type="evidence" value="ECO:0007669"/>
    <property type="project" value="UniProtKB-KW"/>
</dbReference>
<dbReference type="CDD" id="cd01750">
    <property type="entry name" value="GATase1_CobQ"/>
    <property type="match status" value="1"/>
</dbReference>
<gene>
    <name evidence="2" type="primary">gatD</name>
    <name evidence="5" type="ORF">NCTC7915_00076</name>
</gene>
<feature type="binding site" evidence="2">
    <location>
        <position position="170"/>
    </location>
    <ligand>
        <name>substrate</name>
    </ligand>
</feature>
<evidence type="ECO:0000256" key="1">
    <source>
        <dbReference type="ARBA" id="ARBA00022962"/>
    </source>
</evidence>
<comment type="catalytic activity">
    <reaction evidence="2">
        <text>beta-D-GlcNAc-(1-&gt;4)-Mur2Ac(oyl-L-Ala-gamma-D-Glu-L-Lys-D-Ala-D-Ala)-di-trans,octa-cis-undecaprenyl diphosphate + L-glutamine + ATP + H2O = beta-D-GlcNAc-(1-&gt;4)-Mur2Ac(oyl-L-Ala-D-isoglutaminyl-L-Lys-D-Ala-D-Ala)-di-trans,octa-cis-undecaprenyl diphosphate + L-glutamate + ADP + phosphate + H(+)</text>
        <dbReference type="Rhea" id="RHEA:57928"/>
        <dbReference type="ChEBI" id="CHEBI:15377"/>
        <dbReference type="ChEBI" id="CHEBI:15378"/>
        <dbReference type="ChEBI" id="CHEBI:29985"/>
        <dbReference type="ChEBI" id="CHEBI:30616"/>
        <dbReference type="ChEBI" id="CHEBI:43474"/>
        <dbReference type="ChEBI" id="CHEBI:58359"/>
        <dbReference type="ChEBI" id="CHEBI:60033"/>
        <dbReference type="ChEBI" id="CHEBI:62233"/>
        <dbReference type="ChEBI" id="CHEBI:456216"/>
        <dbReference type="EC" id="6.3.5.13"/>
    </reaction>
</comment>
<dbReference type="InterPro" id="IPR033949">
    <property type="entry name" value="CobQ_GATase1"/>
</dbReference>
<evidence type="ECO:0000313" key="5">
    <source>
        <dbReference type="EMBL" id="STD03347.1"/>
    </source>
</evidence>
<dbReference type="InterPro" id="IPR029062">
    <property type="entry name" value="Class_I_gatase-like"/>
</dbReference>